<evidence type="ECO:0000256" key="1">
    <source>
        <dbReference type="ARBA" id="ARBA00004651"/>
    </source>
</evidence>
<dbReference type="AlphaFoldDB" id="A0A940WW36"/>
<sequence length="372" mass="41183">MRSSIMFPRINRHTRVLPTRLSSTAVAAEPLVRCVPPSTSLVEFGAYVAGRKVDAQDIPEAVQLVREHNQDSPSPDAYVWVGLHEPAAPEVEWLAEVFGLHPLAVEDAIKAHQRPKVERYGDSLFVVLKTVAFLDDDVADAGGEIIGTGEIMAFVGTDFVVTVRHGVHCPLGEVREKIEAKSKLLGRGPSGVLHAIADHVVDKYLQVADLMQAELEEVEAAVFAEVSSRDINRIYQLKREMLELKRAVGPLLTPFNALPQRRMIPSEMREYFRDVGDHLSRVCEQVQSSNELSDSILQAALARSNALANEDMRKISSWVAIISVPTMIAGIYGMNFSHMPELSSVYGYPLVLGVMIVACTLLHRAFRRNGWL</sequence>
<dbReference type="InterPro" id="IPR045861">
    <property type="entry name" value="CorA_cytoplasmic_dom"/>
</dbReference>
<dbReference type="PANTHER" id="PTHR46494:SF1">
    <property type="entry name" value="CORA FAMILY METAL ION TRANSPORTER (EUROFUNG)"/>
    <property type="match status" value="1"/>
</dbReference>
<evidence type="ECO:0000256" key="3">
    <source>
        <dbReference type="ARBA" id="ARBA00022448"/>
    </source>
</evidence>
<keyword evidence="8" id="KW-0406">Ion transport</keyword>
<evidence type="ECO:0000313" key="13">
    <source>
        <dbReference type="EMBL" id="MBP2708480.1"/>
    </source>
</evidence>
<evidence type="ECO:0000256" key="7">
    <source>
        <dbReference type="ARBA" id="ARBA00022989"/>
    </source>
</evidence>
<dbReference type="Pfam" id="PF01544">
    <property type="entry name" value="CorA"/>
    <property type="match status" value="1"/>
</dbReference>
<dbReference type="GO" id="GO:0000287">
    <property type="term" value="F:magnesium ion binding"/>
    <property type="evidence" value="ECO:0007669"/>
    <property type="project" value="TreeGrafter"/>
</dbReference>
<dbReference type="InterPro" id="IPR002523">
    <property type="entry name" value="MgTranspt_CorA/ZnTranspt_ZntB"/>
</dbReference>
<keyword evidence="14" id="KW-1185">Reference proteome</keyword>
<feature type="transmembrane region" description="Helical" evidence="12">
    <location>
        <begin position="315"/>
        <end position="334"/>
    </location>
</feature>
<dbReference type="RefSeq" id="WP_210159742.1">
    <property type="nucleotide sequence ID" value="NZ_JAFCNB010000034.1"/>
</dbReference>
<dbReference type="PANTHER" id="PTHR46494">
    <property type="entry name" value="CORA FAMILY METAL ION TRANSPORTER (EUROFUNG)"/>
    <property type="match status" value="1"/>
</dbReference>
<dbReference type="Gene3D" id="1.20.58.340">
    <property type="entry name" value="Magnesium transport protein CorA, transmembrane region"/>
    <property type="match status" value="2"/>
</dbReference>
<dbReference type="InterPro" id="IPR045863">
    <property type="entry name" value="CorA_TM1_TM2"/>
</dbReference>
<evidence type="ECO:0000256" key="4">
    <source>
        <dbReference type="ARBA" id="ARBA00022475"/>
    </source>
</evidence>
<dbReference type="GO" id="GO:0015095">
    <property type="term" value="F:magnesium ion transmembrane transporter activity"/>
    <property type="evidence" value="ECO:0007669"/>
    <property type="project" value="TreeGrafter"/>
</dbReference>
<dbReference type="Proteomes" id="UP000674234">
    <property type="component" value="Unassembled WGS sequence"/>
</dbReference>
<keyword evidence="9 12" id="KW-0472">Membrane</keyword>
<evidence type="ECO:0000256" key="10">
    <source>
        <dbReference type="ARBA" id="ARBA00034269"/>
    </source>
</evidence>
<accession>A0A940WW36</accession>
<evidence type="ECO:0000256" key="2">
    <source>
        <dbReference type="ARBA" id="ARBA00009765"/>
    </source>
</evidence>
<evidence type="ECO:0000256" key="8">
    <source>
        <dbReference type="ARBA" id="ARBA00023065"/>
    </source>
</evidence>
<evidence type="ECO:0000256" key="12">
    <source>
        <dbReference type="SAM" id="Phobius"/>
    </source>
</evidence>
<comment type="caution">
    <text evidence="13">The sequence shown here is derived from an EMBL/GenBank/DDBJ whole genome shotgun (WGS) entry which is preliminary data.</text>
</comment>
<keyword evidence="6" id="KW-0460">Magnesium</keyword>
<evidence type="ECO:0000256" key="11">
    <source>
        <dbReference type="ARBA" id="ARBA00045497"/>
    </source>
</evidence>
<keyword evidence="4" id="KW-1003">Cell membrane</keyword>
<dbReference type="FunFam" id="1.20.58.340:FF:000004">
    <property type="entry name" value="Magnesium transport protein CorA"/>
    <property type="match status" value="1"/>
</dbReference>
<dbReference type="Gene3D" id="3.30.460.20">
    <property type="entry name" value="CorA soluble domain-like"/>
    <property type="match status" value="1"/>
</dbReference>
<dbReference type="SUPFAM" id="SSF144083">
    <property type="entry name" value="Magnesium transport protein CorA, transmembrane region"/>
    <property type="match status" value="1"/>
</dbReference>
<dbReference type="SUPFAM" id="SSF143865">
    <property type="entry name" value="CorA soluble domain-like"/>
    <property type="match status" value="1"/>
</dbReference>
<evidence type="ECO:0000256" key="9">
    <source>
        <dbReference type="ARBA" id="ARBA00023136"/>
    </source>
</evidence>
<dbReference type="GO" id="GO:0015087">
    <property type="term" value="F:cobalt ion transmembrane transporter activity"/>
    <property type="evidence" value="ECO:0007669"/>
    <property type="project" value="TreeGrafter"/>
</dbReference>
<keyword evidence="7 12" id="KW-1133">Transmembrane helix</keyword>
<protein>
    <submittedName>
        <fullName evidence="13">Magnesium and cobalt transport protein CorA</fullName>
    </submittedName>
</protein>
<dbReference type="CDD" id="cd12830">
    <property type="entry name" value="MtCorA-like"/>
    <property type="match status" value="1"/>
</dbReference>
<feature type="transmembrane region" description="Helical" evidence="12">
    <location>
        <begin position="346"/>
        <end position="366"/>
    </location>
</feature>
<comment type="subcellular location">
    <subcellularLocation>
        <location evidence="1">Cell membrane</location>
        <topology evidence="1">Multi-pass membrane protein</topology>
    </subcellularLocation>
</comment>
<evidence type="ECO:0000313" key="14">
    <source>
        <dbReference type="Proteomes" id="UP000674234"/>
    </source>
</evidence>
<comment type="similarity">
    <text evidence="2">Belongs to the CorA metal ion transporter (MIT) (TC 1.A.35) family.</text>
</comment>
<dbReference type="EMBL" id="JAFCNB010000034">
    <property type="protein sequence ID" value="MBP2708480.1"/>
    <property type="molecule type" value="Genomic_DNA"/>
</dbReference>
<keyword evidence="5 12" id="KW-0812">Transmembrane</keyword>
<dbReference type="GO" id="GO:0005886">
    <property type="term" value="C:plasma membrane"/>
    <property type="evidence" value="ECO:0007669"/>
    <property type="project" value="UniProtKB-SubCell"/>
</dbReference>
<dbReference type="GO" id="GO:0050897">
    <property type="term" value="F:cobalt ion binding"/>
    <property type="evidence" value="ECO:0007669"/>
    <property type="project" value="TreeGrafter"/>
</dbReference>
<evidence type="ECO:0000256" key="6">
    <source>
        <dbReference type="ARBA" id="ARBA00022842"/>
    </source>
</evidence>
<comment type="catalytic activity">
    <reaction evidence="10">
        <text>Mg(2+)(in) = Mg(2+)(out)</text>
        <dbReference type="Rhea" id="RHEA:29827"/>
        <dbReference type="ChEBI" id="CHEBI:18420"/>
    </reaction>
</comment>
<proteinExistence type="inferred from homology"/>
<evidence type="ECO:0000256" key="5">
    <source>
        <dbReference type="ARBA" id="ARBA00022692"/>
    </source>
</evidence>
<comment type="function">
    <text evidence="11">Mediates influx of magnesium ions. Alternates between open and closed states. Activated by low cytoplasmic Mg(2+) levels. Inactive when cytoplasmic Mg(2+) levels are high.</text>
</comment>
<name>A0A940WW36_9ACTN</name>
<keyword evidence="3" id="KW-0813">Transport</keyword>
<gene>
    <name evidence="13" type="ORF">JOL79_32340</name>
</gene>
<organism evidence="13 14">
    <name type="scientific">Microbispora oryzae</name>
    <dbReference type="NCBI Taxonomy" id="2806554"/>
    <lineage>
        <taxon>Bacteria</taxon>
        <taxon>Bacillati</taxon>
        <taxon>Actinomycetota</taxon>
        <taxon>Actinomycetes</taxon>
        <taxon>Streptosporangiales</taxon>
        <taxon>Streptosporangiaceae</taxon>
        <taxon>Microbispora</taxon>
    </lineage>
</organism>
<reference evidence="13" key="1">
    <citation type="submission" date="2021-02" db="EMBL/GenBank/DDBJ databases">
        <title>Draft genome sequence of Microbispora sp. RL4-1S isolated from rice leaves in Thailand.</title>
        <authorList>
            <person name="Muangham S."/>
            <person name="Duangmal K."/>
        </authorList>
    </citation>
    <scope>NUCLEOTIDE SEQUENCE</scope>
    <source>
        <strain evidence="13">RL4-1S</strain>
    </source>
</reference>